<evidence type="ECO:0000259" key="1">
    <source>
        <dbReference type="Pfam" id="PF22322"/>
    </source>
</evidence>
<accession>A0A9X0WKT3</accession>
<evidence type="ECO:0000313" key="2">
    <source>
        <dbReference type="EMBL" id="MBK1646393.1"/>
    </source>
</evidence>
<dbReference type="EMBL" id="NRSD01000024">
    <property type="protein sequence ID" value="MBK1646393.1"/>
    <property type="molecule type" value="Genomic_DNA"/>
</dbReference>
<comment type="caution">
    <text evidence="2">The sequence shown here is derived from an EMBL/GenBank/DDBJ whole genome shotgun (WGS) entry which is preliminary data.</text>
</comment>
<gene>
    <name evidence="2" type="ORF">CKO25_17425</name>
</gene>
<sequence length="358" mass="40504">MKLVVQSILMTFSRILFTSVLLLMTLWGSLWGGASMLAPSLIERAVPVVQARLEQAGVGIDDLLVSSIQISPWLTAIELHDLAVRIDLTHRDQRTWSLEVEISRLDLQLTRLLERRGDVQVSGMALQFIEPNPLPDLPFDRFTNAELRVTGLPLADPGQTAEVFRHKLKELFFENKALGDVRFSGDVTLRIDEDEMVAHLYSEPVGEGFRLRFRESDIRDISESKGLALVPEQIEIVSLYPLRAPVILVLTDQARALAKRHEPNDVWLRDALRHVAWSYSLTQTFGPDFAILVTDAQEMRPGNTPDERTMDFHNNAVGRHFAAAQIPFGSLPMRVREDPEIIRHPDEVAHFGADRLLR</sequence>
<dbReference type="Pfam" id="PF22322">
    <property type="entry name" value="DUF6973"/>
    <property type="match status" value="1"/>
</dbReference>
<dbReference type="AlphaFoldDB" id="A0A9X0WKT3"/>
<keyword evidence="3" id="KW-1185">Reference proteome</keyword>
<feature type="domain" description="DUF6973" evidence="1">
    <location>
        <begin position="237"/>
        <end position="324"/>
    </location>
</feature>
<reference evidence="2 3" key="1">
    <citation type="journal article" date="2020" name="Microorganisms">
        <title>Osmotic Adaptation and Compatible Solute Biosynthesis of Phototrophic Bacteria as Revealed from Genome Analyses.</title>
        <authorList>
            <person name="Imhoff J.F."/>
            <person name="Rahn T."/>
            <person name="Kunzel S."/>
            <person name="Keller A."/>
            <person name="Neulinger S.C."/>
        </authorList>
    </citation>
    <scope>NUCLEOTIDE SEQUENCE [LARGE SCALE GENOMIC DNA]</scope>
    <source>
        <strain evidence="2 3">DSM 21303</strain>
    </source>
</reference>
<evidence type="ECO:0000313" key="3">
    <source>
        <dbReference type="Proteomes" id="UP001138802"/>
    </source>
</evidence>
<organism evidence="2 3">
    <name type="scientific">Thiocapsa imhoffii</name>
    <dbReference type="NCBI Taxonomy" id="382777"/>
    <lineage>
        <taxon>Bacteria</taxon>
        <taxon>Pseudomonadati</taxon>
        <taxon>Pseudomonadota</taxon>
        <taxon>Gammaproteobacteria</taxon>
        <taxon>Chromatiales</taxon>
        <taxon>Chromatiaceae</taxon>
        <taxon>Thiocapsa</taxon>
    </lineage>
</organism>
<proteinExistence type="predicted"/>
<dbReference type="InterPro" id="IPR054246">
    <property type="entry name" value="DUF6973"/>
</dbReference>
<name>A0A9X0WKT3_9GAMM</name>
<dbReference type="Proteomes" id="UP001138802">
    <property type="component" value="Unassembled WGS sequence"/>
</dbReference>
<protein>
    <recommendedName>
        <fullName evidence="1">DUF6973 domain-containing protein</fullName>
    </recommendedName>
</protein>